<evidence type="ECO:0000313" key="3">
    <source>
        <dbReference type="Proteomes" id="UP000296049"/>
    </source>
</evidence>
<reference evidence="3" key="1">
    <citation type="journal article" date="2013" name="Nat. Genet.">
        <title>The duck genome and transcriptome provide insight into an avian influenza virus reservoir species.</title>
        <authorList>
            <person name="Huang Y."/>
            <person name="Li Y."/>
            <person name="Burt D.W."/>
            <person name="Chen H."/>
            <person name="Zhang Y."/>
            <person name="Qian W."/>
            <person name="Kim H."/>
            <person name="Gan S."/>
            <person name="Zhao Y."/>
            <person name="Li J."/>
            <person name="Yi K."/>
            <person name="Feng H."/>
            <person name="Zhu P."/>
            <person name="Li B."/>
            <person name="Liu Q."/>
            <person name="Fairley S."/>
            <person name="Magor K.E."/>
            <person name="Du Z."/>
            <person name="Hu X."/>
            <person name="Goodman L."/>
            <person name="Tafer H."/>
            <person name="Vignal A."/>
            <person name="Lee T."/>
            <person name="Kim K.W."/>
            <person name="Sheng Z."/>
            <person name="An Y."/>
            <person name="Searle S."/>
            <person name="Herrero J."/>
            <person name="Groenen M.A."/>
            <person name="Crooijmans R.P."/>
            <person name="Faraut T."/>
            <person name="Cai Q."/>
            <person name="Webster R.G."/>
            <person name="Aldridge J.R."/>
            <person name="Warren W.C."/>
            <person name="Bartschat S."/>
            <person name="Kehr S."/>
            <person name="Marz M."/>
            <person name="Stadler P.F."/>
            <person name="Smith J."/>
            <person name="Kraus R.H."/>
            <person name="Zhao Y."/>
            <person name="Ren L."/>
            <person name="Fei J."/>
            <person name="Morisson M."/>
            <person name="Kaiser P."/>
            <person name="Griffin D.K."/>
            <person name="Rao M."/>
            <person name="Pitel F."/>
            <person name="Wang J."/>
            <person name="Li N."/>
        </authorList>
    </citation>
    <scope>NUCLEOTIDE SEQUENCE [LARGE SCALE GENOMIC DNA]</scope>
</reference>
<evidence type="ECO:0000256" key="1">
    <source>
        <dbReference type="SAM" id="MobiDB-lite"/>
    </source>
</evidence>
<evidence type="ECO:0000313" key="2">
    <source>
        <dbReference type="EMBL" id="EOB03583.1"/>
    </source>
</evidence>
<accession>R0LT37</accession>
<dbReference type="AlphaFoldDB" id="R0LT37"/>
<dbReference type="Proteomes" id="UP000296049">
    <property type="component" value="Unassembled WGS sequence"/>
</dbReference>
<organism evidence="2 3">
    <name type="scientific">Anas platyrhynchos</name>
    <name type="common">Mallard</name>
    <name type="synonym">Anas boschas</name>
    <dbReference type="NCBI Taxonomy" id="8839"/>
    <lineage>
        <taxon>Eukaryota</taxon>
        <taxon>Metazoa</taxon>
        <taxon>Chordata</taxon>
        <taxon>Craniata</taxon>
        <taxon>Vertebrata</taxon>
        <taxon>Euteleostomi</taxon>
        <taxon>Archelosauria</taxon>
        <taxon>Archosauria</taxon>
        <taxon>Dinosauria</taxon>
        <taxon>Saurischia</taxon>
        <taxon>Theropoda</taxon>
        <taxon>Coelurosauria</taxon>
        <taxon>Aves</taxon>
        <taxon>Neognathae</taxon>
        <taxon>Galloanserae</taxon>
        <taxon>Anseriformes</taxon>
        <taxon>Anatidae</taxon>
        <taxon>Anatinae</taxon>
        <taxon>Anas</taxon>
    </lineage>
</organism>
<sequence>MIEPDVVPLLCMLVCIIVLRGIKRLWKHAVPTPMPPAGIQETQARSVPPSRERPRDPLPLPAVLQPPLALPRSFPAVPFVQQAESLGVQWSKNNTETGDKNFCISTISKGMCAGLLGARQLLSMTFSVCMELRQNPAMCPNVQTRQMCLSSNRDPIKPLQKVPLLLPPSELA</sequence>
<gene>
    <name evidence="2" type="ORF">Anapl_02254</name>
</gene>
<keyword evidence="3" id="KW-1185">Reference proteome</keyword>
<proteinExistence type="predicted"/>
<protein>
    <submittedName>
        <fullName evidence="2">Uncharacterized protein</fullName>
    </submittedName>
</protein>
<name>R0LT37_ANAPL</name>
<feature type="region of interest" description="Disordered" evidence="1">
    <location>
        <begin position="33"/>
        <end position="59"/>
    </location>
</feature>
<dbReference type="EMBL" id="KB742848">
    <property type="protein sequence ID" value="EOB03583.1"/>
    <property type="molecule type" value="Genomic_DNA"/>
</dbReference>